<dbReference type="InterPro" id="IPR036259">
    <property type="entry name" value="MFS_trans_sf"/>
</dbReference>
<feature type="transmembrane region" description="Helical" evidence="4">
    <location>
        <begin position="97"/>
        <end position="118"/>
    </location>
</feature>
<protein>
    <recommendedName>
        <fullName evidence="7">Major facilitator superfamily (MFS) profile domain-containing protein</fullName>
    </recommendedName>
</protein>
<feature type="transmembrane region" description="Helical" evidence="4">
    <location>
        <begin position="383"/>
        <end position="409"/>
    </location>
</feature>
<feature type="transmembrane region" description="Helical" evidence="4">
    <location>
        <begin position="130"/>
        <end position="148"/>
    </location>
</feature>
<dbReference type="Pfam" id="PF07690">
    <property type="entry name" value="MFS_1"/>
    <property type="match status" value="1"/>
</dbReference>
<dbReference type="SUPFAM" id="SSF103473">
    <property type="entry name" value="MFS general substrate transporter"/>
    <property type="match status" value="1"/>
</dbReference>
<feature type="transmembrane region" description="Helical" evidence="4">
    <location>
        <begin position="359"/>
        <end position="377"/>
    </location>
</feature>
<keyword evidence="4" id="KW-0812">Transmembrane</keyword>
<evidence type="ECO:0000313" key="6">
    <source>
        <dbReference type="Proteomes" id="UP001310890"/>
    </source>
</evidence>
<feature type="compositionally biased region" description="Polar residues" evidence="3">
    <location>
        <begin position="10"/>
        <end position="24"/>
    </location>
</feature>
<feature type="transmembrane region" description="Helical" evidence="4">
    <location>
        <begin position="225"/>
        <end position="247"/>
    </location>
</feature>
<dbReference type="PANTHER" id="PTHR11360">
    <property type="entry name" value="MONOCARBOXYLATE TRANSPORTER"/>
    <property type="match status" value="1"/>
</dbReference>
<evidence type="ECO:0000256" key="1">
    <source>
        <dbReference type="ARBA" id="ARBA00004141"/>
    </source>
</evidence>
<feature type="transmembrane region" description="Helical" evidence="4">
    <location>
        <begin position="168"/>
        <end position="191"/>
    </location>
</feature>
<sequence>MALEKESSKDTPASSHIGSVSTAVETTSSGGPLAFAALAAPDLNQDVAQHGRWPKGWKPWVTLISGFLLMFNSWGYINAYGTYATLYKSETVPHQWFLSIAMIGGTQEFLVLLLSMIVGRLVDANHHAKVITIGTILVALGMFLQTVVHAQKPDSQTTTFALLWLTQGFITGLGMSCFFVTSSQVVATWFVEAKSFAVGVVACGASVGGTIYSVMLKYLEVELGAWRATACVAAVMVLTSIATIVFARPNPNTKHENSLEWRWSTFWDREAFNNAAYTWFVTGFAFMFTGFYPIFFTLEEWATESSIGYRGRFRPENLPSSAMATFALLAIMNGSSFLGRVSSATISDMLGSKHGALHVHAVVTGICTILVLVMWPLTKTTAVAVGFVLVFGAFSGSVIALPPASVAYIIGKHNQQGQKKLGQWVGMMYTLASLPAIAGVVVSGLLVDLTGSFLPTQLFCGGCFAVATVCMGMAIWHKHREMGGMLEGTVVMETKEHTEVARSGSSSMTLVERVV</sequence>
<dbReference type="PANTHER" id="PTHR11360:SF234">
    <property type="entry name" value="MFS-TYPE TRANSPORTER DBAD-RELATED"/>
    <property type="match status" value="1"/>
</dbReference>
<reference evidence="5" key="1">
    <citation type="submission" date="2023-08" db="EMBL/GenBank/DDBJ databases">
        <title>Black Yeasts Isolated from many extreme environments.</title>
        <authorList>
            <person name="Coleine C."/>
            <person name="Stajich J.E."/>
            <person name="Selbmann L."/>
        </authorList>
    </citation>
    <scope>NUCLEOTIDE SEQUENCE</scope>
    <source>
        <strain evidence="5">CCFEE 5401</strain>
    </source>
</reference>
<dbReference type="InterPro" id="IPR011701">
    <property type="entry name" value="MFS"/>
</dbReference>
<feature type="transmembrane region" description="Helical" evidence="4">
    <location>
        <begin position="198"/>
        <end position="219"/>
    </location>
</feature>
<proteinExistence type="inferred from homology"/>
<organism evidence="5 6">
    <name type="scientific">Meristemomyces frigidus</name>
    <dbReference type="NCBI Taxonomy" id="1508187"/>
    <lineage>
        <taxon>Eukaryota</taxon>
        <taxon>Fungi</taxon>
        <taxon>Dikarya</taxon>
        <taxon>Ascomycota</taxon>
        <taxon>Pezizomycotina</taxon>
        <taxon>Dothideomycetes</taxon>
        <taxon>Dothideomycetidae</taxon>
        <taxon>Mycosphaerellales</taxon>
        <taxon>Teratosphaeriaceae</taxon>
        <taxon>Meristemomyces</taxon>
    </lineage>
</organism>
<evidence type="ECO:0000256" key="3">
    <source>
        <dbReference type="SAM" id="MobiDB-lite"/>
    </source>
</evidence>
<keyword evidence="4" id="KW-0472">Membrane</keyword>
<name>A0AAN7TQ05_9PEZI</name>
<accession>A0AAN7TQ05</accession>
<dbReference type="GO" id="GO:0022857">
    <property type="term" value="F:transmembrane transporter activity"/>
    <property type="evidence" value="ECO:0007669"/>
    <property type="project" value="InterPro"/>
</dbReference>
<feature type="transmembrane region" description="Helical" evidence="4">
    <location>
        <begin position="60"/>
        <end position="77"/>
    </location>
</feature>
<evidence type="ECO:0008006" key="7">
    <source>
        <dbReference type="Google" id="ProtNLM"/>
    </source>
</evidence>
<evidence type="ECO:0000256" key="2">
    <source>
        <dbReference type="ARBA" id="ARBA00006727"/>
    </source>
</evidence>
<dbReference type="Gene3D" id="1.20.1250.20">
    <property type="entry name" value="MFS general substrate transporter like domains"/>
    <property type="match status" value="2"/>
</dbReference>
<feature type="region of interest" description="Disordered" evidence="3">
    <location>
        <begin position="1"/>
        <end position="24"/>
    </location>
</feature>
<comment type="subcellular location">
    <subcellularLocation>
        <location evidence="1">Membrane</location>
        <topology evidence="1">Multi-pass membrane protein</topology>
    </subcellularLocation>
</comment>
<dbReference type="Proteomes" id="UP001310890">
    <property type="component" value="Unassembled WGS sequence"/>
</dbReference>
<gene>
    <name evidence="5" type="ORF">LTR62_003189</name>
</gene>
<comment type="similarity">
    <text evidence="2">Belongs to the major facilitator superfamily. Monocarboxylate porter (TC 2.A.1.13) family.</text>
</comment>
<evidence type="ECO:0000313" key="5">
    <source>
        <dbReference type="EMBL" id="KAK5113805.1"/>
    </source>
</evidence>
<feature type="transmembrane region" description="Helical" evidence="4">
    <location>
        <begin position="421"/>
        <end position="447"/>
    </location>
</feature>
<comment type="caution">
    <text evidence="5">The sequence shown here is derived from an EMBL/GenBank/DDBJ whole genome shotgun (WGS) entry which is preliminary data.</text>
</comment>
<dbReference type="InterPro" id="IPR050327">
    <property type="entry name" value="Proton-linked_MCT"/>
</dbReference>
<dbReference type="GO" id="GO:0016020">
    <property type="term" value="C:membrane"/>
    <property type="evidence" value="ECO:0007669"/>
    <property type="project" value="UniProtKB-SubCell"/>
</dbReference>
<keyword evidence="4" id="KW-1133">Transmembrane helix</keyword>
<evidence type="ECO:0000256" key="4">
    <source>
        <dbReference type="SAM" id="Phobius"/>
    </source>
</evidence>
<feature type="transmembrane region" description="Helical" evidence="4">
    <location>
        <begin position="318"/>
        <end position="338"/>
    </location>
</feature>
<feature type="transmembrane region" description="Helical" evidence="4">
    <location>
        <begin position="453"/>
        <end position="476"/>
    </location>
</feature>
<dbReference type="EMBL" id="JAVRRL010000021">
    <property type="protein sequence ID" value="KAK5113805.1"/>
    <property type="molecule type" value="Genomic_DNA"/>
</dbReference>
<dbReference type="AlphaFoldDB" id="A0AAN7TQ05"/>
<feature type="transmembrane region" description="Helical" evidence="4">
    <location>
        <begin position="276"/>
        <end position="298"/>
    </location>
</feature>